<evidence type="ECO:0000313" key="1">
    <source>
        <dbReference type="EMBL" id="OJA11169.1"/>
    </source>
</evidence>
<dbReference type="Proteomes" id="UP000183567">
    <property type="component" value="Unassembled WGS sequence"/>
</dbReference>
<name>A0A1J8QC28_9AGAM</name>
<accession>A0A1J8QC28</accession>
<evidence type="ECO:0000313" key="2">
    <source>
        <dbReference type="Proteomes" id="UP000183567"/>
    </source>
</evidence>
<dbReference type="OrthoDB" id="3165318at2759"/>
<comment type="caution">
    <text evidence="1">The sequence shown here is derived from an EMBL/GenBank/DDBJ whole genome shotgun (WGS) entry which is preliminary data.</text>
</comment>
<dbReference type="EMBL" id="LVVM01005196">
    <property type="protein sequence ID" value="OJA11169.1"/>
    <property type="molecule type" value="Genomic_DNA"/>
</dbReference>
<protein>
    <submittedName>
        <fullName evidence="1">Uncharacterized protein</fullName>
    </submittedName>
</protein>
<reference evidence="1 2" key="1">
    <citation type="submission" date="2016-03" db="EMBL/GenBank/DDBJ databases">
        <title>Comparative genomics of the ectomycorrhizal sister species Rhizopogon vinicolor and Rhizopogon vesiculosus (Basidiomycota: Boletales) reveals a divergence of the mating type B locus.</title>
        <authorList>
            <person name="Mujic A.B."/>
            <person name="Kuo A."/>
            <person name="Tritt A."/>
            <person name="Lipzen A."/>
            <person name="Chen C."/>
            <person name="Johnson J."/>
            <person name="Sharma A."/>
            <person name="Barry K."/>
            <person name="Grigoriev I.V."/>
            <person name="Spatafora J.W."/>
        </authorList>
    </citation>
    <scope>NUCLEOTIDE SEQUENCE [LARGE SCALE GENOMIC DNA]</scope>
    <source>
        <strain evidence="1 2">AM-OR11-056</strain>
    </source>
</reference>
<organism evidence="1 2">
    <name type="scientific">Rhizopogon vesiculosus</name>
    <dbReference type="NCBI Taxonomy" id="180088"/>
    <lineage>
        <taxon>Eukaryota</taxon>
        <taxon>Fungi</taxon>
        <taxon>Dikarya</taxon>
        <taxon>Basidiomycota</taxon>
        <taxon>Agaricomycotina</taxon>
        <taxon>Agaricomycetes</taxon>
        <taxon>Agaricomycetidae</taxon>
        <taxon>Boletales</taxon>
        <taxon>Suillineae</taxon>
        <taxon>Rhizopogonaceae</taxon>
        <taxon>Rhizopogon</taxon>
    </lineage>
</organism>
<proteinExistence type="predicted"/>
<keyword evidence="2" id="KW-1185">Reference proteome</keyword>
<dbReference type="AlphaFoldDB" id="A0A1J8QC28"/>
<gene>
    <name evidence="1" type="ORF">AZE42_09990</name>
</gene>
<sequence length="98" mass="10964">MENVNETGEIQDIALGVTLFMPLGDMMPKSALYFKDVGDGSRTAAKFTQKLRAYITSDYQEAQILEGAIETDPTWEQNLTALHDSTTWNLQRARCHPG</sequence>